<dbReference type="SUPFAM" id="SSF49401">
    <property type="entry name" value="Bacterial adhesins"/>
    <property type="match status" value="1"/>
</dbReference>
<evidence type="ECO:0000313" key="2">
    <source>
        <dbReference type="Proteomes" id="UP000427108"/>
    </source>
</evidence>
<evidence type="ECO:0008006" key="3">
    <source>
        <dbReference type="Google" id="ProtNLM"/>
    </source>
</evidence>
<dbReference type="GO" id="GO:0009289">
    <property type="term" value="C:pilus"/>
    <property type="evidence" value="ECO:0007669"/>
    <property type="project" value="InterPro"/>
</dbReference>
<dbReference type="EMBL" id="CP046115">
    <property type="protein sequence ID" value="QGN36133.1"/>
    <property type="molecule type" value="Genomic_DNA"/>
</dbReference>
<dbReference type="Gene3D" id="2.60.40.1090">
    <property type="entry name" value="Fimbrial-type adhesion domain"/>
    <property type="match status" value="1"/>
</dbReference>
<sequence>MNRLKKYCSYIAGVSRALSGKQRAGMTGERRDDFSVKHGIMFSLVSLLLLSLLPGRALAAIDCASNWSGRTTYVDYHVPLLLDGIQVTALRNSPIGTVLWSQNISNPDTGANMGIRGCVRTDGDQGPLTLNFVHNMEGSLPAPVGTWGNKNVYDTGVPGIGLVISAGENQEYPFTIVRSNASGSGWSSPVTLVATALKVYLYLVKTGEIPAGTWSIPISVPPVTVHSEFPNNASGPEVTRDYSARLIIESGSINVVSGTCQTPDVNVAMGTHKLTENMRNTPWVDFAIELNNCPPMFGFYTVQNNTSVPSSTWNGDDNIVIGALTANTIKMLLTPVYGNTNAYNGAACAKIAPTEDAAGGVCVEIQNQSNVNLIQMGLFNVAVNSGLNLLNSVANYSIPLKARYVLSTGSSAMTAGRADSAVEFTITYN</sequence>
<dbReference type="OrthoDB" id="6052505at2"/>
<dbReference type="InterPro" id="IPR008966">
    <property type="entry name" value="Adhesion_dom_sf"/>
</dbReference>
<dbReference type="Proteomes" id="UP000427108">
    <property type="component" value="Chromosome"/>
</dbReference>
<dbReference type="Gene3D" id="2.60.40.3310">
    <property type="match status" value="1"/>
</dbReference>
<gene>
    <name evidence="1" type="ORF">GJ746_01910</name>
</gene>
<name>A0A6B8MP26_KLEOX</name>
<dbReference type="AlphaFoldDB" id="A0A6B8MP26"/>
<dbReference type="RefSeq" id="WP_154678689.1">
    <property type="nucleotide sequence ID" value="NZ_CP046115.1"/>
</dbReference>
<dbReference type="GO" id="GO:0043709">
    <property type="term" value="P:cell adhesion involved in single-species biofilm formation"/>
    <property type="evidence" value="ECO:0007669"/>
    <property type="project" value="TreeGrafter"/>
</dbReference>
<reference evidence="1 2" key="1">
    <citation type="submission" date="2019-11" db="EMBL/GenBank/DDBJ databases">
        <title>Isolation and Application of One Kind of P-Hydroxybenzoic Acid Degrading Bacterium in Mitigating Cropping Obstacle of Cucumber.</title>
        <authorList>
            <person name="Wu F."/>
            <person name="An Y."/>
        </authorList>
    </citation>
    <scope>NUCLEOTIDE SEQUENCE [LARGE SCALE GENOMIC DNA]</scope>
    <source>
        <strain evidence="1 2">P620</strain>
    </source>
</reference>
<dbReference type="InterPro" id="IPR050263">
    <property type="entry name" value="Bact_Fimbrial_Adh_Pro"/>
</dbReference>
<dbReference type="PANTHER" id="PTHR33420">
    <property type="entry name" value="FIMBRIAL SUBUNIT ELFA-RELATED"/>
    <property type="match status" value="1"/>
</dbReference>
<protein>
    <recommendedName>
        <fullName evidence="3">Type 1 fimbrial protein</fullName>
    </recommendedName>
</protein>
<accession>A0A6B8MP26</accession>
<proteinExistence type="predicted"/>
<dbReference type="InterPro" id="IPR036937">
    <property type="entry name" value="Adhesion_dom_fimbrial_sf"/>
</dbReference>
<evidence type="ECO:0000313" key="1">
    <source>
        <dbReference type="EMBL" id="QGN36133.1"/>
    </source>
</evidence>
<dbReference type="PANTHER" id="PTHR33420:SF12">
    <property type="entry name" value="FIMBRIN-LIKE PROTEIN FIMI-RELATED"/>
    <property type="match status" value="1"/>
</dbReference>
<organism evidence="1 2">
    <name type="scientific">Klebsiella oxytoca</name>
    <dbReference type="NCBI Taxonomy" id="571"/>
    <lineage>
        <taxon>Bacteria</taxon>
        <taxon>Pseudomonadati</taxon>
        <taxon>Pseudomonadota</taxon>
        <taxon>Gammaproteobacteria</taxon>
        <taxon>Enterobacterales</taxon>
        <taxon>Enterobacteriaceae</taxon>
        <taxon>Klebsiella/Raoultella group</taxon>
        <taxon>Klebsiella</taxon>
    </lineage>
</organism>